<dbReference type="SUPFAM" id="SSF54909">
    <property type="entry name" value="Dimeric alpha+beta barrel"/>
    <property type="match status" value="1"/>
</dbReference>
<organism evidence="9 11">
    <name type="scientific">Aliidiomarina maris</name>
    <dbReference type="NCBI Taxonomy" id="531312"/>
    <lineage>
        <taxon>Bacteria</taxon>
        <taxon>Pseudomonadati</taxon>
        <taxon>Pseudomonadota</taxon>
        <taxon>Gammaproteobacteria</taxon>
        <taxon>Alteromonadales</taxon>
        <taxon>Idiomarinaceae</taxon>
        <taxon>Aliidiomarina</taxon>
    </lineage>
</organism>
<dbReference type="Pfam" id="PF04261">
    <property type="entry name" value="Dyp_perox_N"/>
    <property type="match status" value="1"/>
</dbReference>
<dbReference type="Pfam" id="PF20628">
    <property type="entry name" value="Dyp_perox_C"/>
    <property type="match status" value="1"/>
</dbReference>
<sequence length="303" mass="34445">MAARPQPGVYTVNSLHGLILFCQLREGHVASARLKLAKLPNLLNSLSERFSESLLSVVTAVGSRGWERLCPAPETLPPGLRPFPKFDQAVHSLTVNQYDLVLLIRSDRVDTNFFAGRVLLDWFGDDLQLVLEHNVFHYLDNRNLLGFKCQRALHGPKLEQSCWVQAPQQPLWHLGSFMFIQHFLLHLESWHELKASKQEQIIGRSKLNNEPLSTHLSSHADKTAMVTSAPLVWQQMPSASMREQGHVDVMWARDFNTLTEFVRQRVEEDENGFCDPLLDYQSNTVSCALFVPPLAWFQALNPG</sequence>
<dbReference type="Proteomes" id="UP000249203">
    <property type="component" value="Unassembled WGS sequence"/>
</dbReference>
<evidence type="ECO:0000259" key="7">
    <source>
        <dbReference type="Pfam" id="PF04261"/>
    </source>
</evidence>
<reference evidence="9 11" key="2">
    <citation type="submission" date="2018-06" db="EMBL/GenBank/DDBJ databases">
        <title>Genomic Encyclopedia of Type Strains, Phase III (KMG-III): the genomes of soil and plant-associated and newly described type strains.</title>
        <authorList>
            <person name="Whitman W."/>
        </authorList>
    </citation>
    <scope>NUCLEOTIDE SEQUENCE [LARGE SCALE GENOMIC DNA]</scope>
    <source>
        <strain evidence="9 11">CGMCC 1.15366</strain>
    </source>
</reference>
<dbReference type="InterPro" id="IPR011008">
    <property type="entry name" value="Dimeric_a/b-barrel"/>
</dbReference>
<dbReference type="InterPro" id="IPR006314">
    <property type="entry name" value="Dyp_peroxidase"/>
</dbReference>
<proteinExistence type="inferred from homology"/>
<evidence type="ECO:0000256" key="2">
    <source>
        <dbReference type="ARBA" id="ARBA00022559"/>
    </source>
</evidence>
<feature type="domain" description="Dyp-type peroxidase C-terminal" evidence="8">
    <location>
        <begin position="140"/>
        <end position="294"/>
    </location>
</feature>
<feature type="domain" description="Dyp-type peroxidase N-terminal" evidence="7">
    <location>
        <begin position="43"/>
        <end position="133"/>
    </location>
</feature>
<comment type="similarity">
    <text evidence="6">Belongs to the DyP-type peroxidase family.</text>
</comment>
<dbReference type="GO" id="GO:0020037">
    <property type="term" value="F:heme binding"/>
    <property type="evidence" value="ECO:0007669"/>
    <property type="project" value="InterPro"/>
</dbReference>
<keyword evidence="4" id="KW-0560">Oxidoreductase</keyword>
<dbReference type="PROSITE" id="PS51404">
    <property type="entry name" value="DYP_PEROXIDASE"/>
    <property type="match status" value="1"/>
</dbReference>
<keyword evidence="5" id="KW-0408">Iron</keyword>
<evidence type="ECO:0000256" key="6">
    <source>
        <dbReference type="ARBA" id="ARBA00025737"/>
    </source>
</evidence>
<dbReference type="RefSeq" id="WP_111568413.1">
    <property type="nucleotide sequence ID" value="NZ_PIPK01000003.1"/>
</dbReference>
<accession>A0A327X5J0</accession>
<dbReference type="InterPro" id="IPR048327">
    <property type="entry name" value="Dyp_perox_N"/>
</dbReference>
<evidence type="ECO:0000259" key="8">
    <source>
        <dbReference type="Pfam" id="PF20628"/>
    </source>
</evidence>
<evidence type="ECO:0000256" key="4">
    <source>
        <dbReference type="ARBA" id="ARBA00023002"/>
    </source>
</evidence>
<comment type="caution">
    <text evidence="9">The sequence shown here is derived from an EMBL/GenBank/DDBJ whole genome shotgun (WGS) entry which is preliminary data.</text>
</comment>
<dbReference type="NCBIfam" id="TIGR01413">
    <property type="entry name" value="Dyp_perox_fam"/>
    <property type="match status" value="1"/>
</dbReference>
<dbReference type="PANTHER" id="PTHR30521:SF0">
    <property type="entry name" value="DYP-TYPE PEROXIDASE FAMILY PROTEIN"/>
    <property type="match status" value="1"/>
</dbReference>
<keyword evidence="3" id="KW-0479">Metal-binding</keyword>
<dbReference type="EMBL" id="QLMD01000002">
    <property type="protein sequence ID" value="RAK00614.1"/>
    <property type="molecule type" value="Genomic_DNA"/>
</dbReference>
<name>A0A327X5J0_9GAMM</name>
<protein>
    <submittedName>
        <fullName evidence="9">Putative iron-dependent peroxidase</fullName>
    </submittedName>
</protein>
<keyword evidence="12" id="KW-1185">Reference proteome</keyword>
<keyword evidence="2 9" id="KW-0575">Peroxidase</keyword>
<dbReference type="GO" id="GO:0004601">
    <property type="term" value="F:peroxidase activity"/>
    <property type="evidence" value="ECO:0007669"/>
    <property type="project" value="UniProtKB-KW"/>
</dbReference>
<evidence type="ECO:0000313" key="12">
    <source>
        <dbReference type="Proteomes" id="UP000287865"/>
    </source>
</evidence>
<evidence type="ECO:0000313" key="10">
    <source>
        <dbReference type="EMBL" id="RUO27374.1"/>
    </source>
</evidence>
<dbReference type="AlphaFoldDB" id="A0A327X5J0"/>
<gene>
    <name evidence="9" type="ORF">B0I24_10239</name>
    <name evidence="10" type="ORF">CWE07_05380</name>
</gene>
<dbReference type="OrthoDB" id="3251355at2"/>
<comment type="cofactor">
    <cofactor evidence="1">
        <name>heme b</name>
        <dbReference type="ChEBI" id="CHEBI:60344"/>
    </cofactor>
</comment>
<reference evidence="10 12" key="1">
    <citation type="journal article" date="2018" name="Front. Microbiol.">
        <title>Genome-Based Analysis Reveals the Taxonomy and Diversity of the Family Idiomarinaceae.</title>
        <authorList>
            <person name="Liu Y."/>
            <person name="Lai Q."/>
            <person name="Shao Z."/>
        </authorList>
    </citation>
    <scope>NUCLEOTIDE SEQUENCE [LARGE SCALE GENOMIC DNA]</scope>
    <source>
        <strain evidence="10 12">CF12-14</strain>
    </source>
</reference>
<dbReference type="GO" id="GO:0005829">
    <property type="term" value="C:cytosol"/>
    <property type="evidence" value="ECO:0007669"/>
    <property type="project" value="TreeGrafter"/>
</dbReference>
<evidence type="ECO:0000313" key="11">
    <source>
        <dbReference type="Proteomes" id="UP000249203"/>
    </source>
</evidence>
<evidence type="ECO:0000256" key="5">
    <source>
        <dbReference type="ARBA" id="ARBA00023004"/>
    </source>
</evidence>
<dbReference type="EMBL" id="PIPK01000003">
    <property type="protein sequence ID" value="RUO27374.1"/>
    <property type="molecule type" value="Genomic_DNA"/>
</dbReference>
<dbReference type="GO" id="GO:0046872">
    <property type="term" value="F:metal ion binding"/>
    <property type="evidence" value="ECO:0007669"/>
    <property type="project" value="UniProtKB-KW"/>
</dbReference>
<dbReference type="PANTHER" id="PTHR30521">
    <property type="entry name" value="DEFERROCHELATASE/PEROXIDASE"/>
    <property type="match status" value="1"/>
</dbReference>
<evidence type="ECO:0000256" key="1">
    <source>
        <dbReference type="ARBA" id="ARBA00001970"/>
    </source>
</evidence>
<dbReference type="InterPro" id="IPR048328">
    <property type="entry name" value="Dyp_perox_C"/>
</dbReference>
<evidence type="ECO:0000313" key="9">
    <source>
        <dbReference type="EMBL" id="RAK00614.1"/>
    </source>
</evidence>
<dbReference type="Proteomes" id="UP000287865">
    <property type="component" value="Unassembled WGS sequence"/>
</dbReference>
<evidence type="ECO:0000256" key="3">
    <source>
        <dbReference type="ARBA" id="ARBA00022723"/>
    </source>
</evidence>